<dbReference type="InterPro" id="IPR036938">
    <property type="entry name" value="PAP2/HPO_sf"/>
</dbReference>
<dbReference type="Gene3D" id="1.20.144.10">
    <property type="entry name" value="Phosphatidic acid phosphatase type 2/haloperoxidase"/>
    <property type="match status" value="1"/>
</dbReference>
<dbReference type="GO" id="GO:0030288">
    <property type="term" value="C:outer membrane-bounded periplasmic space"/>
    <property type="evidence" value="ECO:0007669"/>
    <property type="project" value="InterPro"/>
</dbReference>
<dbReference type="CDD" id="cd03397">
    <property type="entry name" value="PAP2_acid_phosphatase"/>
    <property type="match status" value="1"/>
</dbReference>
<evidence type="ECO:0000256" key="2">
    <source>
        <dbReference type="SAM" id="SignalP"/>
    </source>
</evidence>
<dbReference type="AlphaFoldDB" id="A0A0A7A4J6"/>
<dbReference type="Proteomes" id="UP000031647">
    <property type="component" value="Plasmid pSLG231"/>
</dbReference>
<keyword evidence="1 4" id="KW-0378">Hydrolase</keyword>
<feature type="domain" description="Phosphatidic acid phosphatase type 2/haloperoxidase" evidence="3">
    <location>
        <begin position="106"/>
        <end position="218"/>
    </location>
</feature>
<proteinExistence type="inferred from homology"/>
<evidence type="ECO:0000313" key="4">
    <source>
        <dbReference type="EMBL" id="AHA68974.1"/>
    </source>
</evidence>
<keyword evidence="2" id="KW-0732">Signal</keyword>
<dbReference type="EMBL" id="CP006737">
    <property type="protein sequence ID" value="AHA68974.1"/>
    <property type="molecule type" value="Genomic_DNA"/>
</dbReference>
<comment type="catalytic activity">
    <reaction evidence="1">
        <text>a phosphate monoester + H2O = an alcohol + phosphate</text>
        <dbReference type="Rhea" id="RHEA:15017"/>
        <dbReference type="ChEBI" id="CHEBI:15377"/>
        <dbReference type="ChEBI" id="CHEBI:30879"/>
        <dbReference type="ChEBI" id="CHEBI:43474"/>
        <dbReference type="ChEBI" id="CHEBI:67140"/>
        <dbReference type="EC" id="3.1.3.2"/>
    </reaction>
</comment>
<reference evidence="4 5" key="1">
    <citation type="submission" date="2013-09" db="EMBL/GenBank/DDBJ databases">
        <title>Comparative genomics of Sd1617 to representative strains in evaluating its pathogenesis.</title>
        <authorList>
            <person name="Aksomboon Vongsawan A."/>
            <person name="Kapatral V."/>
            <person name="Vaisvil B."/>
            <person name="Serichantalergs O."/>
            <person name="Hale T.L."/>
            <person name="Mason C.J."/>
        </authorList>
    </citation>
    <scope>NUCLEOTIDE SEQUENCE [LARGE SCALE GENOMIC DNA]</scope>
    <source>
        <strain evidence="4 5">1617</strain>
        <plasmid evidence="4 5">pSLG231</plasmid>
    </source>
</reference>
<evidence type="ECO:0000313" key="5">
    <source>
        <dbReference type="Proteomes" id="UP000031647"/>
    </source>
</evidence>
<evidence type="ECO:0000256" key="1">
    <source>
        <dbReference type="PIRNR" id="PIRNR000897"/>
    </source>
</evidence>
<dbReference type="EC" id="3.1.3.2" evidence="1"/>
<geneLocation type="plasmid" evidence="4 5">
    <name>pSLG231</name>
</geneLocation>
<gene>
    <name evidence="4" type="ORF">Asd1617_06147</name>
</gene>
<sequence length="246" mass="27574">MKTKNFLLFCIATNMIFIPSANALKAEGFLTQQTSPDSLSILPPPPAEDSVVFQADKAHYEFGRSLRDANRVRLASEDAYYENFGLAFSDAYGMDISRENTPILYQLLTQVLQDSHDYAVRNAKEYYKRVRPFVIYKDATCTPDKDEKMAITGSYPSGHASFGWAVALILAEINPQRKAEILRRGYEFGESRVICGAHWQSDVEAGRLMGASVVAVLHNTPEFTKSLSEAKKEFEELNTPTNELTP</sequence>
<accession>A0A0A7A4J6</accession>
<protein>
    <recommendedName>
        <fullName evidence="1">Acid phosphatase</fullName>
        <ecNumber evidence="1">3.1.3.2</ecNumber>
    </recommendedName>
</protein>
<feature type="chain" id="PRO_5002034964" description="Acid phosphatase" evidence="2">
    <location>
        <begin position="26"/>
        <end position="246"/>
    </location>
</feature>
<dbReference type="InterPro" id="IPR000326">
    <property type="entry name" value="PAP2/HPO"/>
</dbReference>
<dbReference type="PRINTS" id="PR00483">
    <property type="entry name" value="BACPHPHTASE"/>
</dbReference>
<dbReference type="KEGG" id="sdz:Asd1617_06147"/>
<organism evidence="4 5">
    <name type="scientific">Shigella dysenteriae 1617</name>
    <dbReference type="NCBI Taxonomy" id="754093"/>
    <lineage>
        <taxon>Bacteria</taxon>
        <taxon>Pseudomonadati</taxon>
        <taxon>Pseudomonadota</taxon>
        <taxon>Gammaproteobacteria</taxon>
        <taxon>Enterobacterales</taxon>
        <taxon>Enterobacteriaceae</taxon>
        <taxon>Shigella</taxon>
    </lineage>
</organism>
<dbReference type="PATRIC" id="fig|754093.4.peg.6009"/>
<feature type="signal peptide" evidence="2">
    <location>
        <begin position="1"/>
        <end position="25"/>
    </location>
</feature>
<evidence type="ECO:0000259" key="3">
    <source>
        <dbReference type="SMART" id="SM00014"/>
    </source>
</evidence>
<dbReference type="HOGENOM" id="CLU_079861_0_0_6"/>
<keyword evidence="4" id="KW-0614">Plasmid</keyword>
<comment type="similarity">
    <text evidence="1">Belongs to the class A bacterial acid phosphatase family.</text>
</comment>
<name>A0A0A7A4J6_SHIDY</name>
<dbReference type="GO" id="GO:0003993">
    <property type="term" value="F:acid phosphatase activity"/>
    <property type="evidence" value="ECO:0007669"/>
    <property type="project" value="UniProtKB-EC"/>
</dbReference>
<dbReference type="SMART" id="SM00014">
    <property type="entry name" value="acidPPc"/>
    <property type="match status" value="1"/>
</dbReference>
<dbReference type="InterPro" id="IPR001011">
    <property type="entry name" value="Acid_Pase_classA_bac"/>
</dbReference>
<dbReference type="PIRSF" id="PIRSF000897">
    <property type="entry name" value="Acid_Ptase_ClsA"/>
    <property type="match status" value="1"/>
</dbReference>
<dbReference type="SUPFAM" id="SSF48317">
    <property type="entry name" value="Acid phosphatase/Vanadium-dependent haloperoxidase"/>
    <property type="match status" value="1"/>
</dbReference>
<dbReference type="Pfam" id="PF01569">
    <property type="entry name" value="PAP2"/>
    <property type="match status" value="1"/>
</dbReference>